<sequence>MGVECEVWVNDSFFNEVSIKKWIHWKNSNIISWVKSDWEADEHCYWAKCERNKSGKLFHVTERMKWLKCEERSSKHFAKWMNSANIKQCVHIDNHRNKWTEWQNNKKTLFEIWEDFFIDKKNELYPINSVCYDVIIREYVIRDVNRRDHTEDVAHYGSHDRLYVHLEGEYCRRYIYIYVDIDDTITFF</sequence>
<dbReference type="EMBL" id="KI965482">
    <property type="protein sequence ID" value="EUD65132.1"/>
    <property type="molecule type" value="Genomic_DNA"/>
</dbReference>
<gene>
    <name evidence="2" type="ORF">C922_04418</name>
</gene>
<reference evidence="2 3" key="1">
    <citation type="submission" date="2013-02" db="EMBL/GenBank/DDBJ databases">
        <title>The Genome Sequence of Plasmodium inui San Antonio 1.</title>
        <authorList>
            <consortium name="The Broad Institute Genome Sequencing Platform"/>
            <consortium name="The Broad Institute Genome Sequencing Center for Infectious Disease"/>
            <person name="Neafsey D."/>
            <person name="Cheeseman I."/>
            <person name="Volkman S."/>
            <person name="Adams J."/>
            <person name="Walker B."/>
            <person name="Young S.K."/>
            <person name="Zeng Q."/>
            <person name="Gargeya S."/>
            <person name="Fitzgerald M."/>
            <person name="Haas B."/>
            <person name="Abouelleil A."/>
            <person name="Alvarado L."/>
            <person name="Arachchi H.M."/>
            <person name="Berlin A.M."/>
            <person name="Chapman S.B."/>
            <person name="Dewar J."/>
            <person name="Goldberg J."/>
            <person name="Griggs A."/>
            <person name="Gujja S."/>
            <person name="Hansen M."/>
            <person name="Howarth C."/>
            <person name="Imamovic A."/>
            <person name="Larimer J."/>
            <person name="McCowan C."/>
            <person name="Murphy C."/>
            <person name="Neiman D."/>
            <person name="Pearson M."/>
            <person name="Priest M."/>
            <person name="Roberts A."/>
            <person name="Saif S."/>
            <person name="Shea T."/>
            <person name="Sisk P."/>
            <person name="Sykes S."/>
            <person name="Wortman J."/>
            <person name="Nusbaum C."/>
            <person name="Birren B."/>
        </authorList>
    </citation>
    <scope>NUCLEOTIDE SEQUENCE [LARGE SCALE GENOMIC DNA]</scope>
    <source>
        <strain evidence="2 3">San Antonio 1</strain>
    </source>
</reference>
<dbReference type="VEuPathDB" id="PlasmoDB:C922_04418"/>
<dbReference type="InterPro" id="IPR022089">
    <property type="entry name" value="Plasmodium-antigen_C"/>
</dbReference>
<dbReference type="Pfam" id="PF12319">
    <property type="entry name" value="TryThrA_C"/>
    <property type="match status" value="1"/>
</dbReference>
<protein>
    <recommendedName>
        <fullName evidence="1">Tryptophan/threonine-rich plasmodium antigen C-terminal domain-containing protein</fullName>
    </recommendedName>
</protein>
<dbReference type="GeneID" id="20039692"/>
<feature type="domain" description="Tryptophan/threonine-rich plasmodium antigen C-terminal" evidence="1">
    <location>
        <begin position="10"/>
        <end position="120"/>
    </location>
</feature>
<dbReference type="Proteomes" id="UP000030640">
    <property type="component" value="Unassembled WGS sequence"/>
</dbReference>
<evidence type="ECO:0000259" key="1">
    <source>
        <dbReference type="Pfam" id="PF12319"/>
    </source>
</evidence>
<organism evidence="2 3">
    <name type="scientific">Plasmodium inui San Antonio 1</name>
    <dbReference type="NCBI Taxonomy" id="1237626"/>
    <lineage>
        <taxon>Eukaryota</taxon>
        <taxon>Sar</taxon>
        <taxon>Alveolata</taxon>
        <taxon>Apicomplexa</taxon>
        <taxon>Aconoidasida</taxon>
        <taxon>Haemosporida</taxon>
        <taxon>Plasmodiidae</taxon>
        <taxon>Plasmodium</taxon>
        <taxon>Plasmodium (Plasmodium)</taxon>
    </lineage>
</organism>
<name>W6ZWH3_9APIC</name>
<dbReference type="RefSeq" id="XP_008818223.1">
    <property type="nucleotide sequence ID" value="XM_008820001.1"/>
</dbReference>
<evidence type="ECO:0000313" key="3">
    <source>
        <dbReference type="Proteomes" id="UP000030640"/>
    </source>
</evidence>
<dbReference type="AlphaFoldDB" id="W6ZWH3"/>
<keyword evidence="3" id="KW-1185">Reference proteome</keyword>
<proteinExistence type="predicted"/>
<accession>W6ZWH3</accession>
<evidence type="ECO:0000313" key="2">
    <source>
        <dbReference type="EMBL" id="EUD65132.1"/>
    </source>
</evidence>